<evidence type="ECO:0000259" key="3">
    <source>
        <dbReference type="Pfam" id="PF02834"/>
    </source>
</evidence>
<comment type="similarity">
    <text evidence="2">Belongs to the 2H phosphoesterase superfamily. ThpR family.</text>
</comment>
<feature type="short sequence motif" description="HXTX 1" evidence="2">
    <location>
        <begin position="38"/>
        <end position="41"/>
    </location>
</feature>
<dbReference type="NCBIfam" id="TIGR02258">
    <property type="entry name" value="2_5_ligase"/>
    <property type="match status" value="1"/>
</dbReference>
<feature type="active site" description="Proton donor" evidence="2">
    <location>
        <position position="38"/>
    </location>
</feature>
<dbReference type="HOGENOM" id="CLU_081251_3_4_2"/>
<keyword evidence="5" id="KW-1185">Reference proteome</keyword>
<keyword evidence="1 2" id="KW-0378">Hydrolase</keyword>
<dbReference type="InterPro" id="IPR014051">
    <property type="entry name" value="Phosphoesterase_HXTX"/>
</dbReference>
<name>A0B6Z0_METTP</name>
<dbReference type="OrthoDB" id="44091at2157"/>
<dbReference type="AlphaFoldDB" id="A0B6Z0"/>
<dbReference type="KEGG" id="mtp:Mthe_0674"/>
<feature type="active site" description="Proton acceptor" evidence="2">
    <location>
        <position position="118"/>
    </location>
</feature>
<evidence type="ECO:0000256" key="1">
    <source>
        <dbReference type="ARBA" id="ARBA00022801"/>
    </source>
</evidence>
<dbReference type="Pfam" id="PF02834">
    <property type="entry name" value="LigT_PEase"/>
    <property type="match status" value="2"/>
</dbReference>
<dbReference type="Gene3D" id="3.90.1140.10">
    <property type="entry name" value="Cyclic phosphodiesterase"/>
    <property type="match status" value="1"/>
</dbReference>
<dbReference type="HAMAP" id="MF_01940">
    <property type="entry name" value="RNA_CPDase"/>
    <property type="match status" value="1"/>
</dbReference>
<reference evidence="4 5" key="1">
    <citation type="submission" date="2006-10" db="EMBL/GenBank/DDBJ databases">
        <title>Complete sequence of Methanosaeta thermophila PT.</title>
        <authorList>
            <consortium name="US DOE Joint Genome Institute"/>
            <person name="Copeland A."/>
            <person name="Lucas S."/>
            <person name="Lapidus A."/>
            <person name="Barry K."/>
            <person name="Detter J.C."/>
            <person name="Glavina del Rio T."/>
            <person name="Hammon N."/>
            <person name="Israni S."/>
            <person name="Pitluck S."/>
            <person name="Chain P."/>
            <person name="Malfatti S."/>
            <person name="Shin M."/>
            <person name="Vergez L."/>
            <person name="Schmutz J."/>
            <person name="Larimer F."/>
            <person name="Land M."/>
            <person name="Hauser L."/>
            <person name="Kyrpides N."/>
            <person name="Kim E."/>
            <person name="Smith K.S."/>
            <person name="Ingram-Smith C."/>
            <person name="Richardson P."/>
        </authorList>
    </citation>
    <scope>NUCLEOTIDE SEQUENCE [LARGE SCALE GENOMIC DNA]</scope>
    <source>
        <strain evidence="5">DSM 6194 / JCM 14653 / NBRC 101360 / PT</strain>
    </source>
</reference>
<feature type="short sequence motif" description="HXTX 2" evidence="2">
    <location>
        <begin position="118"/>
        <end position="121"/>
    </location>
</feature>
<accession>A0B6Z0</accession>
<comment type="catalytic activity">
    <reaction evidence="2">
        <text>a 3'-end 2',3'-cyclophospho-ribonucleotide-RNA + H2O = a 3'-end 2'-phospho-ribonucleotide-RNA + H(+)</text>
        <dbReference type="Rhea" id="RHEA:11828"/>
        <dbReference type="Rhea" id="RHEA-COMP:10464"/>
        <dbReference type="Rhea" id="RHEA-COMP:17353"/>
        <dbReference type="ChEBI" id="CHEBI:15377"/>
        <dbReference type="ChEBI" id="CHEBI:15378"/>
        <dbReference type="ChEBI" id="CHEBI:83064"/>
        <dbReference type="ChEBI" id="CHEBI:173113"/>
        <dbReference type="EC" id="3.1.4.58"/>
    </reaction>
</comment>
<gene>
    <name evidence="4" type="ordered locus">Mthe_0674</name>
</gene>
<dbReference type="EC" id="3.1.4.58" evidence="2"/>
<dbReference type="EMBL" id="CP000477">
    <property type="protein sequence ID" value="ABK14464.1"/>
    <property type="molecule type" value="Genomic_DNA"/>
</dbReference>
<dbReference type="InterPro" id="IPR009097">
    <property type="entry name" value="Cyclic_Pdiesterase"/>
</dbReference>
<feature type="domain" description="Phosphoesterase HXTX" evidence="3">
    <location>
        <begin position="7"/>
        <end position="86"/>
    </location>
</feature>
<dbReference type="InterPro" id="IPR004175">
    <property type="entry name" value="RNA_CPDase"/>
</dbReference>
<dbReference type="GO" id="GO:0016874">
    <property type="term" value="F:ligase activity"/>
    <property type="evidence" value="ECO:0007669"/>
    <property type="project" value="UniProtKB-KW"/>
</dbReference>
<dbReference type="PANTHER" id="PTHR35561">
    <property type="entry name" value="RNA 2',3'-CYCLIC PHOSPHODIESTERASE"/>
    <property type="match status" value="1"/>
</dbReference>
<organism evidence="4 5">
    <name type="scientific">Methanothrix thermoacetophila (strain DSM 6194 / JCM 14653 / NBRC 101360 / PT)</name>
    <name type="common">Methanosaeta thermophila</name>
    <dbReference type="NCBI Taxonomy" id="349307"/>
    <lineage>
        <taxon>Archaea</taxon>
        <taxon>Methanobacteriati</taxon>
        <taxon>Methanobacteriota</taxon>
        <taxon>Stenosarchaea group</taxon>
        <taxon>Methanomicrobia</taxon>
        <taxon>Methanotrichales</taxon>
        <taxon>Methanotrichaceae</taxon>
        <taxon>Methanothrix</taxon>
    </lineage>
</organism>
<protein>
    <recommendedName>
        <fullName evidence="2">RNA 2',3'-cyclic phosphodiesterase</fullName>
        <shortName evidence="2">RNA 2',3'-CPDase</shortName>
        <ecNumber evidence="2">3.1.4.58</ecNumber>
    </recommendedName>
</protein>
<dbReference type="STRING" id="349307.Mthe_0674"/>
<proteinExistence type="inferred from homology"/>
<dbReference type="Proteomes" id="UP000000674">
    <property type="component" value="Chromosome"/>
</dbReference>
<sequence>MRCFVAVDLPEEIKRGVPAIQQAFAMNGLKLVDPNLVHITLKFLGEVEERRVDDIVNALARVRFSPFQARITGVGAFPGRSIRVIWLGATGPFEELARAVDTALEPFGFERDKKFSAHATLARVKDPSLSRILAERLSGVSEVDLGAFTVERFVLKKSTLTPRGPVYEDIAEFRASQ</sequence>
<feature type="domain" description="Phosphoesterase HXTX" evidence="3">
    <location>
        <begin position="93"/>
        <end position="167"/>
    </location>
</feature>
<evidence type="ECO:0000313" key="5">
    <source>
        <dbReference type="Proteomes" id="UP000000674"/>
    </source>
</evidence>
<comment type="function">
    <text evidence="2">Hydrolyzes RNA 2',3'-cyclic phosphodiester to an RNA 2'-phosphomonoester.</text>
</comment>
<dbReference type="RefSeq" id="WP_011695860.1">
    <property type="nucleotide sequence ID" value="NC_008553.1"/>
</dbReference>
<dbReference type="GO" id="GO:0004113">
    <property type="term" value="F:2',3'-cyclic-nucleotide 3'-phosphodiesterase activity"/>
    <property type="evidence" value="ECO:0007669"/>
    <property type="project" value="InterPro"/>
</dbReference>
<evidence type="ECO:0000313" key="4">
    <source>
        <dbReference type="EMBL" id="ABK14464.1"/>
    </source>
</evidence>
<evidence type="ECO:0000256" key="2">
    <source>
        <dbReference type="HAMAP-Rule" id="MF_01940"/>
    </source>
</evidence>
<dbReference type="GO" id="GO:0008664">
    <property type="term" value="F:RNA 2',3'-cyclic 3'-phosphodiesterase activity"/>
    <property type="evidence" value="ECO:0007669"/>
    <property type="project" value="UniProtKB-EC"/>
</dbReference>
<dbReference type="SUPFAM" id="SSF55144">
    <property type="entry name" value="LigT-like"/>
    <property type="match status" value="1"/>
</dbReference>
<dbReference type="PANTHER" id="PTHR35561:SF1">
    <property type="entry name" value="RNA 2',3'-CYCLIC PHOSPHODIESTERASE"/>
    <property type="match status" value="1"/>
</dbReference>
<keyword evidence="4" id="KW-0436">Ligase</keyword>
<dbReference type="GeneID" id="4463314"/>